<feature type="region of interest" description="Disordered" evidence="1">
    <location>
        <begin position="1"/>
        <end position="35"/>
    </location>
</feature>
<evidence type="ECO:0000313" key="2">
    <source>
        <dbReference type="EMBL" id="KAJ1118593.1"/>
    </source>
</evidence>
<name>A0AAV7NW38_PLEWA</name>
<gene>
    <name evidence="2" type="ORF">NDU88_006784</name>
</gene>
<evidence type="ECO:0000256" key="1">
    <source>
        <dbReference type="SAM" id="MobiDB-lite"/>
    </source>
</evidence>
<organism evidence="2 3">
    <name type="scientific">Pleurodeles waltl</name>
    <name type="common">Iberian ribbed newt</name>
    <dbReference type="NCBI Taxonomy" id="8319"/>
    <lineage>
        <taxon>Eukaryota</taxon>
        <taxon>Metazoa</taxon>
        <taxon>Chordata</taxon>
        <taxon>Craniata</taxon>
        <taxon>Vertebrata</taxon>
        <taxon>Euteleostomi</taxon>
        <taxon>Amphibia</taxon>
        <taxon>Batrachia</taxon>
        <taxon>Caudata</taxon>
        <taxon>Salamandroidea</taxon>
        <taxon>Salamandridae</taxon>
        <taxon>Pleurodelinae</taxon>
        <taxon>Pleurodeles</taxon>
    </lineage>
</organism>
<accession>A0AAV7NW38</accession>
<evidence type="ECO:0000313" key="3">
    <source>
        <dbReference type="Proteomes" id="UP001066276"/>
    </source>
</evidence>
<proteinExistence type="predicted"/>
<comment type="caution">
    <text evidence="2">The sequence shown here is derived from an EMBL/GenBank/DDBJ whole genome shotgun (WGS) entry which is preliminary data.</text>
</comment>
<reference evidence="2" key="1">
    <citation type="journal article" date="2022" name="bioRxiv">
        <title>Sequencing and chromosome-scale assembly of the giantPleurodeles waltlgenome.</title>
        <authorList>
            <person name="Brown T."/>
            <person name="Elewa A."/>
            <person name="Iarovenko S."/>
            <person name="Subramanian E."/>
            <person name="Araus A.J."/>
            <person name="Petzold A."/>
            <person name="Susuki M."/>
            <person name="Suzuki K.-i.T."/>
            <person name="Hayashi T."/>
            <person name="Toyoda A."/>
            <person name="Oliveira C."/>
            <person name="Osipova E."/>
            <person name="Leigh N.D."/>
            <person name="Simon A."/>
            <person name="Yun M.H."/>
        </authorList>
    </citation>
    <scope>NUCLEOTIDE SEQUENCE</scope>
    <source>
        <strain evidence="2">20211129_DDA</strain>
        <tissue evidence="2">Liver</tissue>
    </source>
</reference>
<sequence>MEMQDKVTPGRTERTGGVAHRTTGADGPDWRTSEDSQLDGTVAQVAAADSVHRIVIQQDGTMAVATAGSVEGSNGELERRGSPCMSDYVADIWNLLLCPMSGGLFLSESTFSARKGAFRK</sequence>
<protein>
    <submittedName>
        <fullName evidence="2">Uncharacterized protein</fullName>
    </submittedName>
</protein>
<dbReference type="EMBL" id="JANPWB010000012">
    <property type="protein sequence ID" value="KAJ1118593.1"/>
    <property type="molecule type" value="Genomic_DNA"/>
</dbReference>
<keyword evidence="3" id="KW-1185">Reference proteome</keyword>
<dbReference type="AlphaFoldDB" id="A0AAV7NW38"/>
<dbReference type="Proteomes" id="UP001066276">
    <property type="component" value="Chromosome 8"/>
</dbReference>